<name>A0A1E4T8B9_9ASCO</name>
<dbReference type="AlphaFoldDB" id="A0A1E4T8B9"/>
<dbReference type="OrthoDB" id="306304at2759"/>
<dbReference type="InterPro" id="IPR016135">
    <property type="entry name" value="UBQ-conjugating_enzyme/RWD"/>
</dbReference>
<feature type="domain" description="UEV" evidence="10">
    <location>
        <begin position="9"/>
        <end position="196"/>
    </location>
</feature>
<evidence type="ECO:0000256" key="8">
    <source>
        <dbReference type="SAM" id="MobiDB-lite"/>
    </source>
</evidence>
<organism evidence="11 12">
    <name type="scientific">[Candida] arabinofermentans NRRL YB-2248</name>
    <dbReference type="NCBI Taxonomy" id="983967"/>
    <lineage>
        <taxon>Eukaryota</taxon>
        <taxon>Fungi</taxon>
        <taxon>Dikarya</taxon>
        <taxon>Ascomycota</taxon>
        <taxon>Saccharomycotina</taxon>
        <taxon>Pichiomycetes</taxon>
        <taxon>Pichiales</taxon>
        <taxon>Pichiaceae</taxon>
        <taxon>Ogataea</taxon>
        <taxon>Ogataea/Candida clade</taxon>
    </lineage>
</organism>
<dbReference type="InterPro" id="IPR017916">
    <property type="entry name" value="SB_dom"/>
</dbReference>
<dbReference type="SUPFAM" id="SSF140111">
    <property type="entry name" value="Endosomal sorting complex assembly domain"/>
    <property type="match status" value="1"/>
</dbReference>
<accession>A0A1E4T8B9</accession>
<evidence type="ECO:0000256" key="4">
    <source>
        <dbReference type="ARBA" id="ARBA00022753"/>
    </source>
</evidence>
<keyword evidence="4" id="KW-0967">Endosome</keyword>
<evidence type="ECO:0000256" key="5">
    <source>
        <dbReference type="ARBA" id="ARBA00022927"/>
    </source>
</evidence>
<dbReference type="PROSITE" id="PS51322">
    <property type="entry name" value="UEV"/>
    <property type="match status" value="1"/>
</dbReference>
<dbReference type="InterPro" id="IPR008883">
    <property type="entry name" value="UEV_N"/>
</dbReference>
<dbReference type="Gene3D" id="3.10.110.10">
    <property type="entry name" value="Ubiquitin Conjugating Enzyme"/>
    <property type="match status" value="1"/>
</dbReference>
<dbReference type="GO" id="GO:0000813">
    <property type="term" value="C:ESCRT I complex"/>
    <property type="evidence" value="ECO:0007669"/>
    <property type="project" value="TreeGrafter"/>
</dbReference>
<evidence type="ECO:0000256" key="3">
    <source>
        <dbReference type="ARBA" id="ARBA00022448"/>
    </source>
</evidence>
<dbReference type="SUPFAM" id="SSF54495">
    <property type="entry name" value="UBC-like"/>
    <property type="match status" value="1"/>
</dbReference>
<dbReference type="GO" id="GO:0043162">
    <property type="term" value="P:ubiquitin-dependent protein catabolic process via the multivesicular body sorting pathway"/>
    <property type="evidence" value="ECO:0007669"/>
    <property type="project" value="UniProtKB-ARBA"/>
</dbReference>
<keyword evidence="6" id="KW-0175">Coiled coil</keyword>
<dbReference type="GO" id="GO:0006886">
    <property type="term" value="P:intracellular protein transport"/>
    <property type="evidence" value="ECO:0007669"/>
    <property type="project" value="UniProtKB-ARBA"/>
</dbReference>
<evidence type="ECO:0000313" key="12">
    <source>
        <dbReference type="Proteomes" id="UP000094801"/>
    </source>
</evidence>
<dbReference type="CDD" id="cd11685">
    <property type="entry name" value="UEV_TSG101-like"/>
    <property type="match status" value="1"/>
</dbReference>
<dbReference type="InterPro" id="IPR037202">
    <property type="entry name" value="ESCRT_assembly_dom"/>
</dbReference>
<evidence type="ECO:0000259" key="10">
    <source>
        <dbReference type="PROSITE" id="PS51322"/>
    </source>
</evidence>
<dbReference type="PROSITE" id="PS51312">
    <property type="entry name" value="SB"/>
    <property type="match status" value="1"/>
</dbReference>
<dbReference type="PANTHER" id="PTHR23306">
    <property type="entry name" value="TUMOR SUSCEPTIBILITY GENE 101 PROTEIN-RELATED"/>
    <property type="match status" value="1"/>
</dbReference>
<keyword evidence="12" id="KW-1185">Reference proteome</keyword>
<dbReference type="STRING" id="983967.A0A1E4T8B9"/>
<comment type="similarity">
    <text evidence="2">Belongs to the ubiquitin-conjugating enzyme family. UEV subfamily.</text>
</comment>
<evidence type="ECO:0000256" key="6">
    <source>
        <dbReference type="ARBA" id="ARBA00023054"/>
    </source>
</evidence>
<evidence type="ECO:0000256" key="7">
    <source>
        <dbReference type="PROSITE-ProRule" id="PRU00644"/>
    </source>
</evidence>
<reference evidence="12" key="1">
    <citation type="submission" date="2016-04" db="EMBL/GenBank/DDBJ databases">
        <title>Comparative genomics of biotechnologically important yeasts.</title>
        <authorList>
            <consortium name="DOE Joint Genome Institute"/>
            <person name="Riley R."/>
            <person name="Haridas S."/>
            <person name="Wolfe K.H."/>
            <person name="Lopes M.R."/>
            <person name="Hittinger C.T."/>
            <person name="Goker M."/>
            <person name="Salamov A."/>
            <person name="Wisecaver J."/>
            <person name="Long T.M."/>
            <person name="Aerts A.L."/>
            <person name="Barry K."/>
            <person name="Choi C."/>
            <person name="Clum A."/>
            <person name="Coughlan A.Y."/>
            <person name="Deshpande S."/>
            <person name="Douglass A.P."/>
            <person name="Hanson S.J."/>
            <person name="Klenk H.-P."/>
            <person name="Labutti K."/>
            <person name="Lapidus A."/>
            <person name="Lindquist E."/>
            <person name="Lipzen A."/>
            <person name="Meier-Kolthoff J.P."/>
            <person name="Ohm R.A."/>
            <person name="Otillar R.P."/>
            <person name="Pangilinan J."/>
            <person name="Peng Y."/>
            <person name="Rokas A."/>
            <person name="Rosa C.A."/>
            <person name="Scheuner C."/>
            <person name="Sibirny A.A."/>
            <person name="Slot J.C."/>
            <person name="Stielow J.B."/>
            <person name="Sun H."/>
            <person name="Kurtzman C.P."/>
            <person name="Blackwell M."/>
            <person name="Grigoriev I.V."/>
            <person name="Jeffries T.W."/>
        </authorList>
    </citation>
    <scope>NUCLEOTIDE SEQUENCE [LARGE SCALE GENOMIC DNA]</scope>
    <source>
        <strain evidence="12">NRRL YB-2248</strain>
    </source>
</reference>
<evidence type="ECO:0000256" key="2">
    <source>
        <dbReference type="ARBA" id="ARBA00009594"/>
    </source>
</evidence>
<keyword evidence="5 7" id="KW-0653">Protein transport</keyword>
<gene>
    <name evidence="11" type="ORF">CANARDRAFT_5311</name>
</gene>
<feature type="domain" description="SB" evidence="9">
    <location>
        <begin position="371"/>
        <end position="437"/>
    </location>
</feature>
<dbReference type="Gene3D" id="6.10.140.820">
    <property type="match status" value="1"/>
</dbReference>
<dbReference type="Pfam" id="PF09454">
    <property type="entry name" value="Vps23_core"/>
    <property type="match status" value="1"/>
</dbReference>
<dbReference type="GO" id="GO:0072666">
    <property type="term" value="P:establishment of protein localization to vacuole"/>
    <property type="evidence" value="ECO:0007669"/>
    <property type="project" value="UniProtKB-ARBA"/>
</dbReference>
<dbReference type="PANTHER" id="PTHR23306:SF3">
    <property type="entry name" value="TUMOR SUPPRESSOR PROTEIN 101"/>
    <property type="match status" value="1"/>
</dbReference>
<dbReference type="InterPro" id="IPR052070">
    <property type="entry name" value="ESCRT-I_UEV_domain"/>
</dbReference>
<feature type="compositionally biased region" description="Pro residues" evidence="8">
    <location>
        <begin position="262"/>
        <end position="271"/>
    </location>
</feature>
<dbReference type="EMBL" id="KV453847">
    <property type="protein sequence ID" value="ODV88006.1"/>
    <property type="molecule type" value="Genomic_DNA"/>
</dbReference>
<evidence type="ECO:0000256" key="1">
    <source>
        <dbReference type="ARBA" id="ARBA00004177"/>
    </source>
</evidence>
<feature type="region of interest" description="Disordered" evidence="8">
    <location>
        <begin position="179"/>
        <end position="272"/>
    </location>
</feature>
<feature type="compositionally biased region" description="Pro residues" evidence="8">
    <location>
        <begin position="187"/>
        <end position="196"/>
    </location>
</feature>
<evidence type="ECO:0000313" key="11">
    <source>
        <dbReference type="EMBL" id="ODV88006.1"/>
    </source>
</evidence>
<comment type="subcellular location">
    <subcellularLocation>
        <location evidence="1">Endosome</location>
    </subcellularLocation>
</comment>
<dbReference type="GO" id="GO:0043130">
    <property type="term" value="F:ubiquitin binding"/>
    <property type="evidence" value="ECO:0007669"/>
    <property type="project" value="TreeGrafter"/>
</dbReference>
<keyword evidence="3 7" id="KW-0813">Transport</keyword>
<dbReference type="Proteomes" id="UP000094801">
    <property type="component" value="Unassembled WGS sequence"/>
</dbReference>
<dbReference type="Pfam" id="PF05743">
    <property type="entry name" value="UEV"/>
    <property type="match status" value="1"/>
</dbReference>
<feature type="compositionally biased region" description="Polar residues" evidence="8">
    <location>
        <begin position="202"/>
        <end position="213"/>
    </location>
</feature>
<evidence type="ECO:0008006" key="13">
    <source>
        <dbReference type="Google" id="ProtNLM"/>
    </source>
</evidence>
<protein>
    <recommendedName>
        <fullName evidence="13">UEV domain-containing protein</fullName>
    </recommendedName>
</protein>
<evidence type="ECO:0000259" key="9">
    <source>
        <dbReference type="PROSITE" id="PS51312"/>
    </source>
</evidence>
<sequence>MATHQLPEQLLQWLYRVLQPEYENPVICYQDISLILMCFNFLKVRTNVHNSVNGKTELLANIYGSVPLRKIPSAHPGSLNEDDDTIPIEIWIPFNYPKSPPIIYITNTRNNYRIQQSNYVDSNGKFYHPFLSDWFHMYGTDTSNEGTKPKDNRLLKLTETLIQCVKTYRPLVKVEEHHIPQSSVQTPPMPPIPPKPPIRHPLQQTTISDQSPSPLLVGSPKGGQSVVNSPPLPPPPKLTTSRIKPVPISDPTTKEVRERPSQPSPLLPPNPNRSLIMTSIIESLKRNIFLISNEIDNNTVRSSIAPLQNKLIQATENSINTENYIEFLLESLDKNNMILDNKMNETKQLIDWLNSNSQIFESFDEILIGETPVFNQLYHQVTLLESLEDLLYALERVHDASKITFDVYFKLGRQIAREICTCKMYIEKLADICSLER</sequence>
<proteinExistence type="inferred from homology"/>